<dbReference type="RefSeq" id="WP_263743940.1">
    <property type="nucleotide sequence ID" value="NZ_JAOWRF010000036.1"/>
</dbReference>
<accession>A0ABT3ATI4</accession>
<feature type="domain" description="Helicase ATP-binding" evidence="2">
    <location>
        <begin position="64"/>
        <end position="245"/>
    </location>
</feature>
<dbReference type="PROSITE" id="PS51192">
    <property type="entry name" value="HELICASE_ATP_BIND_1"/>
    <property type="match status" value="1"/>
</dbReference>
<keyword evidence="3" id="KW-0547">Nucleotide-binding</keyword>
<dbReference type="InterPro" id="IPR011545">
    <property type="entry name" value="DEAD/DEAH_box_helicase_dom"/>
</dbReference>
<evidence type="ECO:0000313" key="4">
    <source>
        <dbReference type="Proteomes" id="UP001526143"/>
    </source>
</evidence>
<dbReference type="Gene3D" id="3.40.50.300">
    <property type="entry name" value="P-loop containing nucleotide triphosphate hydrolases"/>
    <property type="match status" value="1"/>
</dbReference>
<evidence type="ECO:0000259" key="2">
    <source>
        <dbReference type="PROSITE" id="PS51192"/>
    </source>
</evidence>
<dbReference type="SMART" id="SM00487">
    <property type="entry name" value="DEXDc"/>
    <property type="match status" value="1"/>
</dbReference>
<protein>
    <submittedName>
        <fullName evidence="3">DEAD/DEAH box helicase</fullName>
    </submittedName>
</protein>
<dbReference type="GO" id="GO:0004386">
    <property type="term" value="F:helicase activity"/>
    <property type="evidence" value="ECO:0007669"/>
    <property type="project" value="UniProtKB-KW"/>
</dbReference>
<proteinExistence type="predicted"/>
<evidence type="ECO:0000313" key="3">
    <source>
        <dbReference type="EMBL" id="MCV3212431.1"/>
    </source>
</evidence>
<keyword evidence="3" id="KW-0378">Hydrolase</keyword>
<dbReference type="PANTHER" id="PTHR47962">
    <property type="entry name" value="ATP-DEPENDENT HELICASE LHR-RELATED-RELATED"/>
    <property type="match status" value="1"/>
</dbReference>
<gene>
    <name evidence="3" type="ORF">OGM63_02605</name>
</gene>
<dbReference type="SUPFAM" id="SSF52540">
    <property type="entry name" value="P-loop containing nucleoside triphosphate hydrolases"/>
    <property type="match status" value="1"/>
</dbReference>
<dbReference type="Pfam" id="PF00270">
    <property type="entry name" value="DEAD"/>
    <property type="match status" value="1"/>
</dbReference>
<keyword evidence="4" id="KW-1185">Reference proteome</keyword>
<dbReference type="InterPro" id="IPR027417">
    <property type="entry name" value="P-loop_NTPase"/>
</dbReference>
<dbReference type="InterPro" id="IPR052511">
    <property type="entry name" value="ATP-dep_Helicase"/>
</dbReference>
<dbReference type="Proteomes" id="UP001526143">
    <property type="component" value="Unassembled WGS sequence"/>
</dbReference>
<name>A0ABT3ATI4_9CYAN</name>
<keyword evidence="3" id="KW-0067">ATP-binding</keyword>
<comment type="caution">
    <text evidence="3">The sequence shown here is derived from an EMBL/GenBank/DDBJ whole genome shotgun (WGS) entry which is preliminary data.</text>
</comment>
<feature type="region of interest" description="Disordered" evidence="1">
    <location>
        <begin position="1"/>
        <end position="20"/>
    </location>
</feature>
<dbReference type="InterPro" id="IPR014001">
    <property type="entry name" value="Helicase_ATP-bd"/>
</dbReference>
<keyword evidence="3" id="KW-0347">Helicase</keyword>
<organism evidence="3 4">
    <name type="scientific">Plectonema radiosum NIES-515</name>
    <dbReference type="NCBI Taxonomy" id="2986073"/>
    <lineage>
        <taxon>Bacteria</taxon>
        <taxon>Bacillati</taxon>
        <taxon>Cyanobacteriota</taxon>
        <taxon>Cyanophyceae</taxon>
        <taxon>Oscillatoriophycideae</taxon>
        <taxon>Oscillatoriales</taxon>
        <taxon>Microcoleaceae</taxon>
        <taxon>Plectonema</taxon>
    </lineage>
</organism>
<dbReference type="PANTHER" id="PTHR47962:SF5">
    <property type="entry name" value="ATP-DEPENDENT HELICASE LHR-RELATED"/>
    <property type="match status" value="1"/>
</dbReference>
<evidence type="ECO:0000256" key="1">
    <source>
        <dbReference type="SAM" id="MobiDB-lite"/>
    </source>
</evidence>
<sequence length="245" mass="27506">MRGHVLQNHQSLKNEARSQPIPMNIPHLFHTLTTHHPHNFQTQAIARILNHQDTLTGSPVATSHQTHPTHQLTILRAPTGSGKTETAIAPFLFAKTFDIDFPNKLIYVVPLRTLANSLRQRVEMLVTNWEKLYPPSRELVVTLQTGENPEDPRFEGDIIFCTIDQLLSSFLNIPYSVGRGSANVNAGTVFASYLVFDELHLLDPERSFTTVLKVLQQVKGISPCLLMTATLTDELATQIQKIIEE</sequence>
<dbReference type="EMBL" id="JAOWRF010000036">
    <property type="protein sequence ID" value="MCV3212431.1"/>
    <property type="molecule type" value="Genomic_DNA"/>
</dbReference>
<reference evidence="3 4" key="1">
    <citation type="submission" date="2022-10" db="EMBL/GenBank/DDBJ databases">
        <title>Identification of biosynthetic pathway for the production of the potent trypsin inhibitor radiosumin.</title>
        <authorList>
            <person name="Fewer D.P."/>
            <person name="Delbaje E."/>
            <person name="Ouyang X."/>
            <person name="Agostino P.D."/>
            <person name="Wahlsten M."/>
            <person name="Jokela J."/>
            <person name="Permi P."/>
            <person name="Haapaniemi E."/>
            <person name="Koistinen H."/>
        </authorList>
    </citation>
    <scope>NUCLEOTIDE SEQUENCE [LARGE SCALE GENOMIC DNA]</scope>
    <source>
        <strain evidence="3 4">NIES-515</strain>
    </source>
</reference>